<sequence length="276" mass="30757">YLSSRLILPQKIADPNLKVNWNFFATSWEIARFSYGLPLIFLILMGNSWYWFYGATVITQIPQMTQQYLHGVVIGSFICKKFSGEKLSLKMVPYGAIGLTIFAFYLSWALGNIPAQSGDYYNIAQALRSLVPGATSAHRANPAEEKPSRLSITEARHVAGLMRVNHSGEVCAQALYHGQAMTAKLPSVRQEMEHAAEEEQDHLAWCEDRLQELSSYPSLLNPVWYTLSFAMGAIAGIAGDQYSLGFVAETEKQVSAHLLDHLSQLPAQDDRSRAIL</sequence>
<keyword evidence="2" id="KW-1003">Cell membrane</keyword>
<evidence type="ECO:0000256" key="7">
    <source>
        <dbReference type="ARBA" id="ARBA00023033"/>
    </source>
</evidence>
<dbReference type="GO" id="GO:0006744">
    <property type="term" value="P:ubiquinone biosynthetic process"/>
    <property type="evidence" value="ECO:0007669"/>
    <property type="project" value="UniProtKB-KW"/>
</dbReference>
<evidence type="ECO:0000256" key="4">
    <source>
        <dbReference type="ARBA" id="ARBA00022723"/>
    </source>
</evidence>
<feature type="transmembrane region" description="Helical" evidence="9">
    <location>
        <begin position="33"/>
        <end position="53"/>
    </location>
</feature>
<feature type="non-terminal residue" evidence="10">
    <location>
        <position position="276"/>
    </location>
</feature>
<dbReference type="InterPro" id="IPR009078">
    <property type="entry name" value="Ferritin-like_SF"/>
</dbReference>
<feature type="non-terminal residue" evidence="10">
    <location>
        <position position="1"/>
    </location>
</feature>
<keyword evidence="8 9" id="KW-0472">Membrane</keyword>
<keyword evidence="9" id="KW-1133">Transmembrane helix</keyword>
<organism evidence="10 11">
    <name type="scientific">Rhynchophorus ferrugineus</name>
    <name type="common">Red palm weevil</name>
    <name type="synonym">Curculio ferrugineus</name>
    <dbReference type="NCBI Taxonomy" id="354439"/>
    <lineage>
        <taxon>Eukaryota</taxon>
        <taxon>Metazoa</taxon>
        <taxon>Ecdysozoa</taxon>
        <taxon>Arthropoda</taxon>
        <taxon>Hexapoda</taxon>
        <taxon>Insecta</taxon>
        <taxon>Pterygota</taxon>
        <taxon>Neoptera</taxon>
        <taxon>Endopterygota</taxon>
        <taxon>Coleoptera</taxon>
        <taxon>Polyphaga</taxon>
        <taxon>Cucujiformia</taxon>
        <taxon>Curculionidae</taxon>
        <taxon>Dryophthorinae</taxon>
        <taxon>Rhynchophorus</taxon>
    </lineage>
</organism>
<evidence type="ECO:0000256" key="5">
    <source>
        <dbReference type="ARBA" id="ARBA00023002"/>
    </source>
</evidence>
<dbReference type="InterPro" id="IPR047809">
    <property type="entry name" value="COQ7_proteobact"/>
</dbReference>
<evidence type="ECO:0000256" key="2">
    <source>
        <dbReference type="ARBA" id="ARBA00022475"/>
    </source>
</evidence>
<proteinExistence type="predicted"/>
<evidence type="ECO:0000256" key="6">
    <source>
        <dbReference type="ARBA" id="ARBA00023004"/>
    </source>
</evidence>
<protein>
    <recommendedName>
        <fullName evidence="12">Demethoxyubiquinone hydroxylase family protein</fullName>
    </recommendedName>
</protein>
<dbReference type="PANTHER" id="PTHR11237:SF4">
    <property type="entry name" value="5-DEMETHOXYUBIQUINONE HYDROXYLASE, MITOCHONDRIAL"/>
    <property type="match status" value="1"/>
</dbReference>
<keyword evidence="3" id="KW-0831">Ubiquinone biosynthesis</keyword>
<evidence type="ECO:0008006" key="12">
    <source>
        <dbReference type="Google" id="ProtNLM"/>
    </source>
</evidence>
<keyword evidence="11" id="KW-1185">Reference proteome</keyword>
<keyword evidence="6" id="KW-0408">Iron</keyword>
<dbReference type="EMBL" id="JAACXV010000521">
    <property type="protein sequence ID" value="KAF7277665.1"/>
    <property type="molecule type" value="Genomic_DNA"/>
</dbReference>
<keyword evidence="7" id="KW-0503">Monooxygenase</keyword>
<reference evidence="10" key="1">
    <citation type="submission" date="2020-08" db="EMBL/GenBank/DDBJ databases">
        <title>Genome sequencing and assembly of the red palm weevil Rhynchophorus ferrugineus.</title>
        <authorList>
            <person name="Dias G.B."/>
            <person name="Bergman C.M."/>
            <person name="Manee M."/>
        </authorList>
    </citation>
    <scope>NUCLEOTIDE SEQUENCE</scope>
    <source>
        <strain evidence="10">AA-2017</strain>
        <tissue evidence="10">Whole larva</tissue>
    </source>
</reference>
<evidence type="ECO:0000256" key="9">
    <source>
        <dbReference type="SAM" id="Phobius"/>
    </source>
</evidence>
<accession>A0A834MFA8</accession>
<evidence type="ECO:0000256" key="3">
    <source>
        <dbReference type="ARBA" id="ARBA00022688"/>
    </source>
</evidence>
<dbReference type="Gene3D" id="1.20.1260.10">
    <property type="match status" value="1"/>
</dbReference>
<evidence type="ECO:0000313" key="10">
    <source>
        <dbReference type="EMBL" id="KAF7277665.1"/>
    </source>
</evidence>
<dbReference type="GO" id="GO:0046872">
    <property type="term" value="F:metal ion binding"/>
    <property type="evidence" value="ECO:0007669"/>
    <property type="project" value="UniProtKB-KW"/>
</dbReference>
<dbReference type="PANTHER" id="PTHR11237">
    <property type="entry name" value="COENZYME Q10 BIOSYNTHESIS PROTEIN 7"/>
    <property type="match status" value="1"/>
</dbReference>
<keyword evidence="5" id="KW-0560">Oxidoreductase</keyword>
<dbReference type="Pfam" id="PF03232">
    <property type="entry name" value="COQ7"/>
    <property type="match status" value="1"/>
</dbReference>
<dbReference type="InterPro" id="IPR012347">
    <property type="entry name" value="Ferritin-like"/>
</dbReference>
<evidence type="ECO:0000256" key="8">
    <source>
        <dbReference type="ARBA" id="ARBA00023136"/>
    </source>
</evidence>
<dbReference type="SUPFAM" id="SSF47240">
    <property type="entry name" value="Ferritin-like"/>
    <property type="match status" value="1"/>
</dbReference>
<evidence type="ECO:0000256" key="1">
    <source>
        <dbReference type="ARBA" id="ARBA00004749"/>
    </source>
</evidence>
<comment type="pathway">
    <text evidence="1">Cofactor biosynthesis; ubiquinone biosynthesis.</text>
</comment>
<evidence type="ECO:0000313" key="11">
    <source>
        <dbReference type="Proteomes" id="UP000625711"/>
    </source>
</evidence>
<keyword evidence="9" id="KW-0812">Transmembrane</keyword>
<dbReference type="NCBIfam" id="NF033656">
    <property type="entry name" value="DMQ_monoox_COQ7"/>
    <property type="match status" value="1"/>
</dbReference>
<comment type="caution">
    <text evidence="10">The sequence shown here is derived from an EMBL/GenBank/DDBJ whole genome shotgun (WGS) entry which is preliminary data.</text>
</comment>
<dbReference type="CDD" id="cd01042">
    <property type="entry name" value="DMQH"/>
    <property type="match status" value="1"/>
</dbReference>
<dbReference type="OrthoDB" id="275371at2759"/>
<gene>
    <name evidence="10" type="ORF">GWI33_000955</name>
</gene>
<dbReference type="InterPro" id="IPR011566">
    <property type="entry name" value="Ubq_synth_Coq7"/>
</dbReference>
<feature type="transmembrane region" description="Helical" evidence="9">
    <location>
        <begin position="91"/>
        <end position="110"/>
    </location>
</feature>
<dbReference type="GO" id="GO:0004497">
    <property type="term" value="F:monooxygenase activity"/>
    <property type="evidence" value="ECO:0007669"/>
    <property type="project" value="UniProtKB-KW"/>
</dbReference>
<keyword evidence="4" id="KW-0479">Metal-binding</keyword>
<dbReference type="Proteomes" id="UP000625711">
    <property type="component" value="Unassembled WGS sequence"/>
</dbReference>
<name>A0A834MFA8_RHYFE</name>
<dbReference type="AlphaFoldDB" id="A0A834MFA8"/>